<keyword evidence="2" id="KW-1185">Reference proteome</keyword>
<dbReference type="RefSeq" id="WP_200591601.1">
    <property type="nucleotide sequence ID" value="NZ_JAEPBG010000003.1"/>
</dbReference>
<gene>
    <name evidence="1" type="ORF">JJB74_09445</name>
</gene>
<sequence length="111" mass="12512">MSQSRFFPHPPVSVDDLDAFMHRIDAGDGELAALSDEGREQLRTELAEAWLADYLDDYPVPAGLDDAAAQYRAIASGDRYPHLPEHVREDLLIQFNAVHGEGGPEHWKWQE</sequence>
<accession>A0A934SSK2</accession>
<evidence type="ECO:0000313" key="2">
    <source>
        <dbReference type="Proteomes" id="UP000622890"/>
    </source>
</evidence>
<name>A0A934SSK2_9BURK</name>
<reference evidence="1" key="1">
    <citation type="submission" date="2021-01" db="EMBL/GenBank/DDBJ databases">
        <title>Genome sequence of strain Noviherbaspirillum sp. DKR-6.</title>
        <authorList>
            <person name="Chaudhary D.K."/>
        </authorList>
    </citation>
    <scope>NUCLEOTIDE SEQUENCE</scope>
    <source>
        <strain evidence="1">DKR-6</strain>
    </source>
</reference>
<dbReference type="Proteomes" id="UP000622890">
    <property type="component" value="Unassembled WGS sequence"/>
</dbReference>
<comment type="caution">
    <text evidence="1">The sequence shown here is derived from an EMBL/GenBank/DDBJ whole genome shotgun (WGS) entry which is preliminary data.</text>
</comment>
<protein>
    <submittedName>
        <fullName evidence="1">Uncharacterized protein</fullName>
    </submittedName>
</protein>
<evidence type="ECO:0000313" key="1">
    <source>
        <dbReference type="EMBL" id="MBK4734827.1"/>
    </source>
</evidence>
<organism evidence="1 2">
    <name type="scientific">Noviherbaspirillum pedocola</name>
    <dbReference type="NCBI Taxonomy" id="2801341"/>
    <lineage>
        <taxon>Bacteria</taxon>
        <taxon>Pseudomonadati</taxon>
        <taxon>Pseudomonadota</taxon>
        <taxon>Betaproteobacteria</taxon>
        <taxon>Burkholderiales</taxon>
        <taxon>Oxalobacteraceae</taxon>
        <taxon>Noviherbaspirillum</taxon>
    </lineage>
</organism>
<dbReference type="AlphaFoldDB" id="A0A934SSK2"/>
<dbReference type="EMBL" id="JAEPBG010000003">
    <property type="protein sequence ID" value="MBK4734827.1"/>
    <property type="molecule type" value="Genomic_DNA"/>
</dbReference>
<proteinExistence type="predicted"/>